<name>A0A2I0L169_PUNGR</name>
<dbReference type="EMBL" id="PGOL01000205">
    <property type="protein sequence ID" value="PKI74458.1"/>
    <property type="molecule type" value="Genomic_DNA"/>
</dbReference>
<proteinExistence type="predicted"/>
<evidence type="ECO:0000313" key="2">
    <source>
        <dbReference type="Proteomes" id="UP000233551"/>
    </source>
</evidence>
<organism evidence="1 2">
    <name type="scientific">Punica granatum</name>
    <name type="common">Pomegranate</name>
    <dbReference type="NCBI Taxonomy" id="22663"/>
    <lineage>
        <taxon>Eukaryota</taxon>
        <taxon>Viridiplantae</taxon>
        <taxon>Streptophyta</taxon>
        <taxon>Embryophyta</taxon>
        <taxon>Tracheophyta</taxon>
        <taxon>Spermatophyta</taxon>
        <taxon>Magnoliopsida</taxon>
        <taxon>eudicotyledons</taxon>
        <taxon>Gunneridae</taxon>
        <taxon>Pentapetalae</taxon>
        <taxon>rosids</taxon>
        <taxon>malvids</taxon>
        <taxon>Myrtales</taxon>
        <taxon>Lythraceae</taxon>
        <taxon>Punica</taxon>
    </lineage>
</organism>
<sequence>MPLEHCDQNGVLPYLWPNPLSEHPTKEGQAFSTPFWSTKQARLNNRRQCYDLSVDAEEGSTEQENHYCAHPNFNIIGVRIRVPTQCDLGGSTIPGMRKGHMKLYGPECGLSSGPASRAFGSRGLGVSTFPWGRMTDTRERRSRHLSFYDSEVEGG</sequence>
<dbReference type="Proteomes" id="UP000233551">
    <property type="component" value="Unassembled WGS sequence"/>
</dbReference>
<comment type="caution">
    <text evidence="1">The sequence shown here is derived from an EMBL/GenBank/DDBJ whole genome shotgun (WGS) entry which is preliminary data.</text>
</comment>
<reference evidence="1 2" key="1">
    <citation type="submission" date="2017-11" db="EMBL/GenBank/DDBJ databases">
        <title>De-novo sequencing of pomegranate (Punica granatum L.) genome.</title>
        <authorList>
            <person name="Akparov Z."/>
            <person name="Amiraslanov A."/>
            <person name="Hajiyeva S."/>
            <person name="Abbasov M."/>
            <person name="Kaur K."/>
            <person name="Hamwieh A."/>
            <person name="Solovyev V."/>
            <person name="Salamov A."/>
            <person name="Braich B."/>
            <person name="Kosarev P."/>
            <person name="Mahmoud A."/>
            <person name="Hajiyev E."/>
            <person name="Babayeva S."/>
            <person name="Izzatullayeva V."/>
            <person name="Mammadov A."/>
            <person name="Mammadov A."/>
            <person name="Sharifova S."/>
            <person name="Ojaghi J."/>
            <person name="Eynullazada K."/>
            <person name="Bayramov B."/>
            <person name="Abdulazimova A."/>
            <person name="Shahmuradov I."/>
        </authorList>
    </citation>
    <scope>NUCLEOTIDE SEQUENCE [LARGE SCALE GENOMIC DNA]</scope>
    <source>
        <strain evidence="2">cv. AG2017</strain>
        <tissue evidence="1">Leaf</tissue>
    </source>
</reference>
<dbReference type="AlphaFoldDB" id="A0A2I0L169"/>
<keyword evidence="2" id="KW-1185">Reference proteome</keyword>
<protein>
    <submittedName>
        <fullName evidence="1">Uncharacterized protein</fullName>
    </submittedName>
</protein>
<accession>A0A2I0L169</accession>
<gene>
    <name evidence="1" type="ORF">CRG98_005140</name>
</gene>
<evidence type="ECO:0000313" key="1">
    <source>
        <dbReference type="EMBL" id="PKI74458.1"/>
    </source>
</evidence>